<proteinExistence type="predicted"/>
<dbReference type="RefSeq" id="WP_210759735.1">
    <property type="nucleotide sequence ID" value="NZ_CP060139.1"/>
</dbReference>
<accession>A0A7H0VHL1</accession>
<evidence type="ECO:0008006" key="3">
    <source>
        <dbReference type="Google" id="ProtNLM"/>
    </source>
</evidence>
<gene>
    <name evidence="1" type="ORF">H4K34_05040</name>
</gene>
<reference evidence="1 2" key="1">
    <citation type="submission" date="2020-08" db="EMBL/GenBank/DDBJ databases">
        <title>Croceimicrobium hydrocarbonivorans gen. nov., sp. nov., a novel marine bacterium isolated from a bacterial consortium that degrades polyethylene terephthalate.</title>
        <authorList>
            <person name="Liu R."/>
        </authorList>
    </citation>
    <scope>NUCLEOTIDE SEQUENCE [LARGE SCALE GENOMIC DNA]</scope>
    <source>
        <strain evidence="1 2">A20-9</strain>
    </source>
</reference>
<dbReference type="Proteomes" id="UP000516305">
    <property type="component" value="Chromosome"/>
</dbReference>
<evidence type="ECO:0000313" key="2">
    <source>
        <dbReference type="Proteomes" id="UP000516305"/>
    </source>
</evidence>
<organism evidence="1 2">
    <name type="scientific">Croceimicrobium hydrocarbonivorans</name>
    <dbReference type="NCBI Taxonomy" id="2761580"/>
    <lineage>
        <taxon>Bacteria</taxon>
        <taxon>Pseudomonadati</taxon>
        <taxon>Bacteroidota</taxon>
        <taxon>Flavobacteriia</taxon>
        <taxon>Flavobacteriales</taxon>
        <taxon>Owenweeksiaceae</taxon>
        <taxon>Croceimicrobium</taxon>
    </lineage>
</organism>
<sequence length="260" mass="29891">MQKISRPILSLYLLLVACNTKTNIDESTKTKNENFLEQAERTDFIEKLSIDLNLDGLDDSIYLQSPPVIGDPGQFEKIRIQLSNGADFEFSNTEYWDWIDSTATKGLKNQLPSQRIFCLKQNQDHHLLLFGYPYGCCYPRLSLISLKGDSLYLAYDQDFNIEAISDLNKDGILDIIGRENFYEIYGELDSLNANIGSYAPFKVISLKEEGPQLNEALSKSYNQEHYVYLGLEPDPNMPIAYPKKGFDFRPFIFIEYLKDE</sequence>
<name>A0A7H0VHL1_9FLAO</name>
<dbReference type="EMBL" id="CP060139">
    <property type="protein sequence ID" value="QNR25209.1"/>
    <property type="molecule type" value="Genomic_DNA"/>
</dbReference>
<dbReference type="AlphaFoldDB" id="A0A7H0VHL1"/>
<keyword evidence="2" id="KW-1185">Reference proteome</keyword>
<protein>
    <recommendedName>
        <fullName evidence="3">Lipoprotein</fullName>
    </recommendedName>
</protein>
<evidence type="ECO:0000313" key="1">
    <source>
        <dbReference type="EMBL" id="QNR25209.1"/>
    </source>
</evidence>
<dbReference type="KEGG" id="chyd:H4K34_05040"/>
<dbReference type="PROSITE" id="PS51257">
    <property type="entry name" value="PROKAR_LIPOPROTEIN"/>
    <property type="match status" value="1"/>
</dbReference>